<feature type="domain" description="Potassium channel" evidence="9">
    <location>
        <begin position="32"/>
        <end position="103"/>
    </location>
</feature>
<keyword evidence="5" id="KW-0406">Ion transport</keyword>
<dbReference type="EMBL" id="MOMC01000032">
    <property type="protein sequence ID" value="ONH29546.1"/>
    <property type="molecule type" value="Genomic_DNA"/>
</dbReference>
<dbReference type="Proteomes" id="UP000188929">
    <property type="component" value="Unassembled WGS sequence"/>
</dbReference>
<dbReference type="InterPro" id="IPR013099">
    <property type="entry name" value="K_chnl_dom"/>
</dbReference>
<keyword evidence="7" id="KW-0407">Ion channel</keyword>
<keyword evidence="4 8" id="KW-1133">Transmembrane helix</keyword>
<reference evidence="11" key="1">
    <citation type="submission" date="2016-10" db="EMBL/GenBank/DDBJ databases">
        <title>Frankia sp. NRRL B-16386 Genome sequencing.</title>
        <authorList>
            <person name="Ghodhbane-Gtari F."/>
            <person name="Swanson E."/>
            <person name="Gueddou A."/>
            <person name="Hezbri K."/>
            <person name="Ktari K."/>
            <person name="Nouioui I."/>
            <person name="Morris K."/>
            <person name="Simpson S."/>
            <person name="Abebe-Akele F."/>
            <person name="Thomas K."/>
            <person name="Gtari M."/>
            <person name="Tisa L.S."/>
        </authorList>
    </citation>
    <scope>NUCLEOTIDE SEQUENCE [LARGE SCALE GENOMIC DNA]</scope>
    <source>
        <strain evidence="11">NRRL B-16386</strain>
    </source>
</reference>
<proteinExistence type="predicted"/>
<dbReference type="SUPFAM" id="SSF81324">
    <property type="entry name" value="Voltage-gated potassium channels"/>
    <property type="match status" value="1"/>
</dbReference>
<evidence type="ECO:0000259" key="9">
    <source>
        <dbReference type="Pfam" id="PF07885"/>
    </source>
</evidence>
<dbReference type="PANTHER" id="PTHR11537:SF254">
    <property type="entry name" value="POTASSIUM VOLTAGE-GATED CHANNEL PROTEIN SHAB"/>
    <property type="match status" value="1"/>
</dbReference>
<dbReference type="GO" id="GO:0001508">
    <property type="term" value="P:action potential"/>
    <property type="evidence" value="ECO:0007669"/>
    <property type="project" value="TreeGrafter"/>
</dbReference>
<dbReference type="Pfam" id="PF07885">
    <property type="entry name" value="Ion_trans_2"/>
    <property type="match status" value="1"/>
</dbReference>
<evidence type="ECO:0000256" key="1">
    <source>
        <dbReference type="ARBA" id="ARBA00004141"/>
    </source>
</evidence>
<feature type="transmembrane region" description="Helical" evidence="8">
    <location>
        <begin position="26"/>
        <end position="45"/>
    </location>
</feature>
<evidence type="ECO:0000256" key="8">
    <source>
        <dbReference type="SAM" id="Phobius"/>
    </source>
</evidence>
<name>A0A1V2I9Y3_9ACTN</name>
<evidence type="ECO:0000256" key="4">
    <source>
        <dbReference type="ARBA" id="ARBA00022989"/>
    </source>
</evidence>
<evidence type="ECO:0000256" key="3">
    <source>
        <dbReference type="ARBA" id="ARBA00022692"/>
    </source>
</evidence>
<evidence type="ECO:0000256" key="6">
    <source>
        <dbReference type="ARBA" id="ARBA00023136"/>
    </source>
</evidence>
<comment type="caution">
    <text evidence="10">The sequence shown here is derived from an EMBL/GenBank/DDBJ whole genome shotgun (WGS) entry which is preliminary data.</text>
</comment>
<dbReference type="RefSeq" id="WP_076817965.1">
    <property type="nucleotide sequence ID" value="NZ_MOMC01000032.1"/>
</dbReference>
<organism evidence="10 11">
    <name type="scientific">Pseudofrankia asymbiotica</name>
    <dbReference type="NCBI Taxonomy" id="1834516"/>
    <lineage>
        <taxon>Bacteria</taxon>
        <taxon>Bacillati</taxon>
        <taxon>Actinomycetota</taxon>
        <taxon>Actinomycetes</taxon>
        <taxon>Frankiales</taxon>
        <taxon>Frankiaceae</taxon>
        <taxon>Pseudofrankia</taxon>
    </lineage>
</organism>
<dbReference type="STRING" id="1834516.BL253_16445"/>
<evidence type="ECO:0000313" key="10">
    <source>
        <dbReference type="EMBL" id="ONH29546.1"/>
    </source>
</evidence>
<accession>A0A1V2I9Y3</accession>
<keyword evidence="2" id="KW-0813">Transport</keyword>
<comment type="subcellular location">
    <subcellularLocation>
        <location evidence="1">Membrane</location>
        <topology evidence="1">Multi-pass membrane protein</topology>
    </subcellularLocation>
</comment>
<dbReference type="Gene3D" id="1.20.5.110">
    <property type="match status" value="1"/>
</dbReference>
<dbReference type="InterPro" id="IPR028325">
    <property type="entry name" value="VG_K_chnl"/>
</dbReference>
<gene>
    <name evidence="10" type="ORF">BL253_16445</name>
</gene>
<dbReference type="OrthoDB" id="9799090at2"/>
<keyword evidence="6 8" id="KW-0472">Membrane</keyword>
<evidence type="ECO:0000256" key="7">
    <source>
        <dbReference type="ARBA" id="ARBA00023303"/>
    </source>
</evidence>
<evidence type="ECO:0000256" key="5">
    <source>
        <dbReference type="ARBA" id="ARBA00023065"/>
    </source>
</evidence>
<dbReference type="PANTHER" id="PTHR11537">
    <property type="entry name" value="VOLTAGE-GATED POTASSIUM CHANNEL"/>
    <property type="match status" value="1"/>
</dbReference>
<dbReference type="GO" id="GO:0005249">
    <property type="term" value="F:voltage-gated potassium channel activity"/>
    <property type="evidence" value="ECO:0007669"/>
    <property type="project" value="InterPro"/>
</dbReference>
<keyword evidence="3 8" id="KW-0812">Transmembrane</keyword>
<evidence type="ECO:0000256" key="2">
    <source>
        <dbReference type="ARBA" id="ARBA00022448"/>
    </source>
</evidence>
<dbReference type="PRINTS" id="PR00169">
    <property type="entry name" value="KCHANNEL"/>
</dbReference>
<dbReference type="GO" id="GO:0008076">
    <property type="term" value="C:voltage-gated potassium channel complex"/>
    <property type="evidence" value="ECO:0007669"/>
    <property type="project" value="InterPro"/>
</dbReference>
<dbReference type="AlphaFoldDB" id="A0A1V2I9Y3"/>
<sequence>MNVRILRRVLRRYTTQPLSARRAMRVIIAATTLTVVIGGVLIRLVDERSVPNVGVGMWWALQTATTVGYGDVVPSTSAGRLIGSFIMLESIAFLAIVTAWVTSSFVRRAQLERAPMEGSASPAVTEDPGGPGVEALLRTIDARLRRIEHALDLGADRPPPTD</sequence>
<evidence type="ECO:0000313" key="11">
    <source>
        <dbReference type="Proteomes" id="UP000188929"/>
    </source>
</evidence>
<feature type="transmembrane region" description="Helical" evidence="8">
    <location>
        <begin position="81"/>
        <end position="106"/>
    </location>
</feature>
<dbReference type="Gene3D" id="1.10.287.70">
    <property type="match status" value="1"/>
</dbReference>
<protein>
    <submittedName>
        <fullName evidence="10">Ion transporter</fullName>
    </submittedName>
</protein>
<keyword evidence="11" id="KW-1185">Reference proteome</keyword>